<dbReference type="InParanoid" id="B0DQ18"/>
<protein>
    <submittedName>
        <fullName evidence="2">Predicted protein</fullName>
    </submittedName>
</protein>
<accession>B0DQ18</accession>
<dbReference type="Proteomes" id="UP000001194">
    <property type="component" value="Unassembled WGS sequence"/>
</dbReference>
<keyword evidence="3" id="KW-1185">Reference proteome</keyword>
<dbReference type="EMBL" id="DS547125">
    <property type="protein sequence ID" value="EDR03309.1"/>
    <property type="molecule type" value="Genomic_DNA"/>
</dbReference>
<name>B0DQ18_LACBS</name>
<sequence>MLNSAGHRRNIAGISSGSKGDDDDRRLWKSCLTGLCLVGFMTHFCFRRYQLMDAFALEILEDAKSWNWPIVKRIQKALFPNLLSCLIKESQAFGGTVLDQFWESVRKCDDRLKDNIENVTSVPPGQASAMLFAGVNREDINLNPIFEMAAEYFTHLAVVFLNPGGPQAGPSTPDSVNDIISMETNQLLALAIHGGLRTRKQEALKRLPDTLECLAKFAGELARDLVLRYMTGIGNVANFQTDAHSWRNKLRWGIEAREEGGNVKYIYRRVPYSSDTGPAGISLRDGDEIRFGGGTKGVRLGKGPIPLLCNVQLAVARVLHMSGAAEAVMQLKQDSDDSDTPHAYVASDYFLEILDAKLLLQSIHRFVPMPGTNMEWSNACDPSPKTDSEKAKWRSRRREPDRPKYATSRSIRIRFGSSETLYRKLDFRDWKDKATARHCLQTCEMVISMRGFSGILSINDASWASSNMRHIISIGRFKMSAVLL</sequence>
<proteinExistence type="predicted"/>
<feature type="compositionally biased region" description="Basic and acidic residues" evidence="1">
    <location>
        <begin position="384"/>
        <end position="404"/>
    </location>
</feature>
<feature type="region of interest" description="Disordered" evidence="1">
    <location>
        <begin position="376"/>
        <end position="405"/>
    </location>
</feature>
<dbReference type="HOGENOM" id="CLU_563885_0_0_1"/>
<dbReference type="KEGG" id="lbc:LACBIDRAFT_331622"/>
<organism evidence="3">
    <name type="scientific">Laccaria bicolor (strain S238N-H82 / ATCC MYA-4686)</name>
    <name type="common">Bicoloured deceiver</name>
    <name type="synonym">Laccaria laccata var. bicolor</name>
    <dbReference type="NCBI Taxonomy" id="486041"/>
    <lineage>
        <taxon>Eukaryota</taxon>
        <taxon>Fungi</taxon>
        <taxon>Dikarya</taxon>
        <taxon>Basidiomycota</taxon>
        <taxon>Agaricomycotina</taxon>
        <taxon>Agaricomycetes</taxon>
        <taxon>Agaricomycetidae</taxon>
        <taxon>Agaricales</taxon>
        <taxon>Agaricineae</taxon>
        <taxon>Hydnangiaceae</taxon>
        <taxon>Laccaria</taxon>
    </lineage>
</organism>
<dbReference type="OrthoDB" id="2833246at2759"/>
<evidence type="ECO:0000256" key="1">
    <source>
        <dbReference type="SAM" id="MobiDB-lite"/>
    </source>
</evidence>
<reference evidence="2 3" key="1">
    <citation type="journal article" date="2008" name="Nature">
        <title>The genome of Laccaria bicolor provides insights into mycorrhizal symbiosis.</title>
        <authorList>
            <person name="Martin F."/>
            <person name="Aerts A."/>
            <person name="Ahren D."/>
            <person name="Brun A."/>
            <person name="Danchin E.G.J."/>
            <person name="Duchaussoy F."/>
            <person name="Gibon J."/>
            <person name="Kohler A."/>
            <person name="Lindquist E."/>
            <person name="Pereda V."/>
            <person name="Salamov A."/>
            <person name="Shapiro H.J."/>
            <person name="Wuyts J."/>
            <person name="Blaudez D."/>
            <person name="Buee M."/>
            <person name="Brokstein P."/>
            <person name="Canbaeck B."/>
            <person name="Cohen D."/>
            <person name="Courty P.E."/>
            <person name="Coutinho P.M."/>
            <person name="Delaruelle C."/>
            <person name="Detter J.C."/>
            <person name="Deveau A."/>
            <person name="DiFazio S."/>
            <person name="Duplessis S."/>
            <person name="Fraissinet-Tachet L."/>
            <person name="Lucic E."/>
            <person name="Frey-Klett P."/>
            <person name="Fourrey C."/>
            <person name="Feussner I."/>
            <person name="Gay G."/>
            <person name="Grimwood J."/>
            <person name="Hoegger P.J."/>
            <person name="Jain P."/>
            <person name="Kilaru S."/>
            <person name="Labbe J."/>
            <person name="Lin Y.C."/>
            <person name="Legue V."/>
            <person name="Le Tacon F."/>
            <person name="Marmeisse R."/>
            <person name="Melayah D."/>
            <person name="Montanini B."/>
            <person name="Muratet M."/>
            <person name="Nehls U."/>
            <person name="Niculita-Hirzel H."/>
            <person name="Oudot-Le Secq M.P."/>
            <person name="Peter M."/>
            <person name="Quesneville H."/>
            <person name="Rajashekar B."/>
            <person name="Reich M."/>
            <person name="Rouhier N."/>
            <person name="Schmutz J."/>
            <person name="Yin T."/>
            <person name="Chalot M."/>
            <person name="Henrissat B."/>
            <person name="Kuees U."/>
            <person name="Lucas S."/>
            <person name="Van de Peer Y."/>
            <person name="Podila G.K."/>
            <person name="Polle A."/>
            <person name="Pukkila P.J."/>
            <person name="Richardson P.M."/>
            <person name="Rouze P."/>
            <person name="Sanders I.R."/>
            <person name="Stajich J.E."/>
            <person name="Tunlid A."/>
            <person name="Tuskan G."/>
            <person name="Grigoriev I.V."/>
        </authorList>
    </citation>
    <scope>NUCLEOTIDE SEQUENCE [LARGE SCALE GENOMIC DNA]</scope>
    <source>
        <strain evidence="3">S238N-H82 / ATCC MYA-4686</strain>
    </source>
</reference>
<dbReference type="RefSeq" id="XP_001886105.1">
    <property type="nucleotide sequence ID" value="XM_001886070.1"/>
</dbReference>
<dbReference type="AlphaFoldDB" id="B0DQ18"/>
<evidence type="ECO:0000313" key="3">
    <source>
        <dbReference type="Proteomes" id="UP000001194"/>
    </source>
</evidence>
<gene>
    <name evidence="2" type="ORF">LACBIDRAFT_331622</name>
</gene>
<evidence type="ECO:0000313" key="2">
    <source>
        <dbReference type="EMBL" id="EDR03309.1"/>
    </source>
</evidence>
<dbReference type="GeneID" id="6081643"/>